<dbReference type="EMBL" id="JABFTQ010000020">
    <property type="protein sequence ID" value="MCE8049210.1"/>
    <property type="molecule type" value="Genomic_DNA"/>
</dbReference>
<dbReference type="PIRSF" id="PIRSF034934">
    <property type="entry name" value="AbiF_AbiD"/>
    <property type="match status" value="1"/>
</dbReference>
<sequence length="363" mass="43132">MPPGRTKRSAPPLRAPRGQRRRDRQDLAAAIHLFILVSNNTPHASLGSAPWGVTFFWSLPVQFNKPPLSFDDQLDRLIQRGLTVPDRERALHYLRHLNYYRLGAYWLPFEAEHQTHRLRPGTSLDDVLNLYVFDREFRLLVLDAIERIEVSIRTCWAYHMAHTYGPHCHLAPALFKPPHRSWRYEERLRTLEGEVRRSQETFIRHLSITYDEPLPPIWALVEIMTFGQLSQWYANTRQRRDRNAVAREYDFDESVLTSVLHHLSTVRNQCAHHARLWNREFTFLPKLPKDRPAAVLDSLSFDASRRIYNTLTLMLYLMDVVNPHHHWRERLIDLIDRHTIHVAEMGFPDDWRERPLWRMSQPK</sequence>
<evidence type="ECO:0000313" key="3">
    <source>
        <dbReference type="Proteomes" id="UP001320154"/>
    </source>
</evidence>
<feature type="region of interest" description="Disordered" evidence="1">
    <location>
        <begin position="1"/>
        <end position="22"/>
    </location>
</feature>
<dbReference type="InterPro" id="IPR011664">
    <property type="entry name" value="Abi_system_AbiD/AbiF-like"/>
</dbReference>
<proteinExistence type="predicted"/>
<organism evidence="2 3">
    <name type="scientific">Billgrantia desiderata</name>
    <dbReference type="NCBI Taxonomy" id="52021"/>
    <lineage>
        <taxon>Bacteria</taxon>
        <taxon>Pseudomonadati</taxon>
        <taxon>Pseudomonadota</taxon>
        <taxon>Gammaproteobacteria</taxon>
        <taxon>Oceanospirillales</taxon>
        <taxon>Halomonadaceae</taxon>
        <taxon>Billgrantia</taxon>
    </lineage>
</organism>
<dbReference type="InterPro" id="IPR017034">
    <property type="entry name" value="Abi_system_AbiD/AbiF"/>
</dbReference>
<dbReference type="Pfam" id="PF07751">
    <property type="entry name" value="Abi_2"/>
    <property type="match status" value="1"/>
</dbReference>
<name>A0ABS9BAP2_9GAMM</name>
<evidence type="ECO:0000313" key="2">
    <source>
        <dbReference type="EMBL" id="MCE8049210.1"/>
    </source>
</evidence>
<evidence type="ECO:0000256" key="1">
    <source>
        <dbReference type="SAM" id="MobiDB-lite"/>
    </source>
</evidence>
<dbReference type="Proteomes" id="UP001320154">
    <property type="component" value="Unassembled WGS sequence"/>
</dbReference>
<keyword evidence="3" id="KW-1185">Reference proteome</keyword>
<protein>
    <submittedName>
        <fullName evidence="2">Abi family protein</fullName>
    </submittedName>
</protein>
<reference evidence="2 3" key="1">
    <citation type="journal article" date="2021" name="Front. Microbiol.">
        <title>Aerobic Denitrification and Heterotrophic Sulfur Oxidation in the Genus Halomonas Revealed by Six Novel Species Characterizations and Genome-Based Analysis.</title>
        <authorList>
            <person name="Wang L."/>
            <person name="Shao Z."/>
        </authorList>
    </citation>
    <scope>NUCLEOTIDE SEQUENCE [LARGE SCALE GENOMIC DNA]</scope>
    <source>
        <strain evidence="2 3">MCCC 1A05748</strain>
    </source>
</reference>
<gene>
    <name evidence="2" type="ORF">HOP60_21105</name>
</gene>
<accession>A0ABS9BAP2</accession>
<comment type="caution">
    <text evidence="2">The sequence shown here is derived from an EMBL/GenBank/DDBJ whole genome shotgun (WGS) entry which is preliminary data.</text>
</comment>